<dbReference type="EMBL" id="CP038145">
    <property type="protein sequence ID" value="QBQ64704.1"/>
    <property type="molecule type" value="Genomic_DNA"/>
</dbReference>
<keyword evidence="4" id="KW-1185">Reference proteome</keyword>
<dbReference type="RefSeq" id="WP_162855761.1">
    <property type="nucleotide sequence ID" value="NZ_CP038145.1"/>
</dbReference>
<evidence type="ECO:0000313" key="3">
    <source>
        <dbReference type="EMBL" id="QBQ64704.1"/>
    </source>
</evidence>
<proteinExistence type="predicted"/>
<keyword evidence="1" id="KW-1133">Transmembrane helix</keyword>
<accession>A0A4P7CGN4</accession>
<evidence type="ECO:0000313" key="4">
    <source>
        <dbReference type="Proteomes" id="UP000294444"/>
    </source>
</evidence>
<dbReference type="EMBL" id="CP038145">
    <property type="protein sequence ID" value="QBQ62742.1"/>
    <property type="molecule type" value="Genomic_DNA"/>
</dbReference>
<dbReference type="Proteomes" id="UP000294444">
    <property type="component" value="Chromosome"/>
</dbReference>
<feature type="transmembrane region" description="Helical" evidence="1">
    <location>
        <begin position="48"/>
        <end position="66"/>
    </location>
</feature>
<feature type="transmembrane region" description="Helical" evidence="1">
    <location>
        <begin position="12"/>
        <end position="36"/>
    </location>
</feature>
<gene>
    <name evidence="2" type="ORF">EXH44_00095</name>
    <name evidence="3" type="ORF">EXH44_10970</name>
</gene>
<evidence type="ECO:0000313" key="2">
    <source>
        <dbReference type="EMBL" id="QBQ62742.1"/>
    </source>
</evidence>
<protein>
    <submittedName>
        <fullName evidence="2">Uncharacterized protein</fullName>
    </submittedName>
</protein>
<dbReference type="KEGG" id="aio:EXH44_00095"/>
<sequence length="82" mass="9623">MGIRDIFESFGWLFRTFFSLVVVVFVLPVIIIAWIIFATSLNTPDFPWATIVGSAPFFLLLGAYYLEQYKINRHLKRNKKQH</sequence>
<organism evidence="2 4">
    <name type="scientific">Actinobacillus indolicus</name>
    <dbReference type="NCBI Taxonomy" id="51049"/>
    <lineage>
        <taxon>Bacteria</taxon>
        <taxon>Pseudomonadati</taxon>
        <taxon>Pseudomonadota</taxon>
        <taxon>Gammaproteobacteria</taxon>
        <taxon>Pasteurellales</taxon>
        <taxon>Pasteurellaceae</taxon>
        <taxon>Actinobacillus</taxon>
    </lineage>
</organism>
<keyword evidence="1" id="KW-0812">Transmembrane</keyword>
<reference evidence="2 4" key="1">
    <citation type="submission" date="2019-03" db="EMBL/GenBank/DDBJ databases">
        <authorList>
            <person name="Che Y."/>
            <person name="Zhou L."/>
        </authorList>
    </citation>
    <scope>NUCLEOTIDE SEQUENCE [LARGE SCALE GENOMIC DNA]</scope>
    <source>
        <strain evidence="2 4">AIFJ1607</strain>
    </source>
</reference>
<dbReference type="KEGG" id="aio:EXH44_10970"/>
<name>A0A4P7CGN4_9PAST</name>
<dbReference type="AlphaFoldDB" id="A0A4P7CGN4"/>
<keyword evidence="1" id="KW-0472">Membrane</keyword>
<evidence type="ECO:0000256" key="1">
    <source>
        <dbReference type="SAM" id="Phobius"/>
    </source>
</evidence>